<dbReference type="Gene3D" id="3.40.50.2000">
    <property type="entry name" value="Glycogen Phosphorylase B"/>
    <property type="match status" value="2"/>
</dbReference>
<dbReference type="EMBL" id="CP025791">
    <property type="protein sequence ID" value="AUP81061.1"/>
    <property type="molecule type" value="Genomic_DNA"/>
</dbReference>
<sequence length="357" mass="41785">MQNIFLESHNIKNQHFGFGQFNYHLIKGLYNANVTDFKMTLHAKNTQPLKSEYGSYFNYKKYYSFRRNAPFLIRKKYDLWHCLNQNIKIEPYHDIPYLLTVHDVNFVEEVSSDMSHKHNVRFQEKLDRSHAITYISNYAKASTHEHFNIPDVPEYVIHNGNPILDIEIPQNYKPEQLTTAPFLFSIGEFSERKNFHALVKMLEFLPEYHLILSGKNNTDYANGTLQKTIAQLGLQDRVLITGKISELDKQYYLQNCEAFVFPSLREGFGIPPIEAMRFGKPVFLSNNTSLPEIGGEHAFYWDNYDPDYMAKVMQDGLNTFNNNKDTLSQNYINHAKSFNWDNAAEKYIKAYRDLLGK</sequence>
<evidence type="ECO:0000259" key="2">
    <source>
        <dbReference type="Pfam" id="PF00534"/>
    </source>
</evidence>
<proteinExistence type="predicted"/>
<reference evidence="3 4" key="1">
    <citation type="submission" date="2018-01" db="EMBL/GenBank/DDBJ databases">
        <title>Complete genome sequence of Flavivirga eckloniae ECD14 isolated from seaweed Ecklonia cava.</title>
        <authorList>
            <person name="Lee J.H."/>
            <person name="Baik K.S."/>
            <person name="Seong C.N."/>
        </authorList>
    </citation>
    <scope>NUCLEOTIDE SEQUENCE [LARGE SCALE GENOMIC DNA]</scope>
    <source>
        <strain evidence="3 4">ECD14</strain>
    </source>
</reference>
<dbReference type="SUPFAM" id="SSF53756">
    <property type="entry name" value="UDP-Glycosyltransferase/glycogen phosphorylase"/>
    <property type="match status" value="1"/>
</dbReference>
<dbReference type="CDD" id="cd03809">
    <property type="entry name" value="GT4_MtfB-like"/>
    <property type="match status" value="1"/>
</dbReference>
<evidence type="ECO:0000256" key="1">
    <source>
        <dbReference type="ARBA" id="ARBA00022679"/>
    </source>
</evidence>
<keyword evidence="4" id="KW-1185">Reference proteome</keyword>
<accession>A0A2K9PVH2</accession>
<organism evidence="3 4">
    <name type="scientific">Flavivirga eckloniae</name>
    <dbReference type="NCBI Taxonomy" id="1803846"/>
    <lineage>
        <taxon>Bacteria</taxon>
        <taxon>Pseudomonadati</taxon>
        <taxon>Bacteroidota</taxon>
        <taxon>Flavobacteriia</taxon>
        <taxon>Flavobacteriales</taxon>
        <taxon>Flavobacteriaceae</taxon>
        <taxon>Flavivirga</taxon>
    </lineage>
</organism>
<dbReference type="PANTHER" id="PTHR46401:SF2">
    <property type="entry name" value="GLYCOSYLTRANSFERASE WBBK-RELATED"/>
    <property type="match status" value="1"/>
</dbReference>
<dbReference type="GO" id="GO:0016757">
    <property type="term" value="F:glycosyltransferase activity"/>
    <property type="evidence" value="ECO:0007669"/>
    <property type="project" value="InterPro"/>
</dbReference>
<dbReference type="Pfam" id="PF00534">
    <property type="entry name" value="Glycos_transf_1"/>
    <property type="match status" value="1"/>
</dbReference>
<feature type="domain" description="Glycosyl transferase family 1" evidence="2">
    <location>
        <begin position="178"/>
        <end position="317"/>
    </location>
</feature>
<protein>
    <submittedName>
        <fullName evidence="3">Glycosyltransferase family 1 protein</fullName>
    </submittedName>
</protein>
<evidence type="ECO:0000313" key="3">
    <source>
        <dbReference type="EMBL" id="AUP81061.1"/>
    </source>
</evidence>
<dbReference type="Proteomes" id="UP000235826">
    <property type="component" value="Chromosome"/>
</dbReference>
<dbReference type="AlphaFoldDB" id="A0A2K9PVH2"/>
<dbReference type="RefSeq" id="WP_102757704.1">
    <property type="nucleotide sequence ID" value="NZ_CP025791.1"/>
</dbReference>
<dbReference type="OrthoDB" id="9801609at2"/>
<dbReference type="InterPro" id="IPR001296">
    <property type="entry name" value="Glyco_trans_1"/>
</dbReference>
<name>A0A2K9PVH2_9FLAO</name>
<gene>
    <name evidence="3" type="ORF">C1H87_21020</name>
</gene>
<dbReference type="PANTHER" id="PTHR46401">
    <property type="entry name" value="GLYCOSYLTRANSFERASE WBBK-RELATED"/>
    <property type="match status" value="1"/>
</dbReference>
<keyword evidence="1 3" id="KW-0808">Transferase</keyword>
<dbReference type="KEGG" id="fek:C1H87_21020"/>
<evidence type="ECO:0000313" key="4">
    <source>
        <dbReference type="Proteomes" id="UP000235826"/>
    </source>
</evidence>